<accession>F0X2E7</accession>
<name>F0X2E7_9STRA</name>
<reference evidence="2" key="2">
    <citation type="submission" date="2011-02" db="EMBL/GenBank/DDBJ databases">
        <authorList>
            <person name="MacLean D."/>
        </authorList>
    </citation>
    <scope>NUCLEOTIDE SEQUENCE</scope>
</reference>
<feature type="chain" id="PRO_5003259692" evidence="1">
    <location>
        <begin position="25"/>
        <end position="117"/>
    </location>
</feature>
<organism evidence="2">
    <name type="scientific">Albugo laibachii Nc14</name>
    <dbReference type="NCBI Taxonomy" id="890382"/>
    <lineage>
        <taxon>Eukaryota</taxon>
        <taxon>Sar</taxon>
        <taxon>Stramenopiles</taxon>
        <taxon>Oomycota</taxon>
        <taxon>Peronosporomycetes</taxon>
        <taxon>Albuginales</taxon>
        <taxon>Albuginaceae</taxon>
        <taxon>Albugo</taxon>
    </lineage>
</organism>
<dbReference type="EMBL" id="FR824833">
    <property type="protein sequence ID" value="CCA28037.1"/>
    <property type="molecule type" value="Genomic_DNA"/>
</dbReference>
<feature type="signal peptide" evidence="1">
    <location>
        <begin position="1"/>
        <end position="24"/>
    </location>
</feature>
<gene>
    <name evidence="2" type="primary">AlNc14C1007G12708</name>
    <name evidence="2" type="ORF">ALNC14_141810</name>
</gene>
<dbReference type="HOGENOM" id="CLU_2089315_0_0_1"/>
<dbReference type="AlphaFoldDB" id="F0X2E7"/>
<protein>
    <submittedName>
        <fullName evidence="2">AlNc14C1007G12708 protein</fullName>
    </submittedName>
</protein>
<sequence length="117" mass="13319">MQFAGSIWWILPSMLLYLTTRAISFHNGRYPLSIDEIGIYKAATKILFSSLLSFVLKEKWENTKPVNLCTSTYLQSHDYNGTHSQLRPLQPLIPSVSFFFKTLGNLDTATASISQRM</sequence>
<evidence type="ECO:0000313" key="2">
    <source>
        <dbReference type="EMBL" id="CCA28037.1"/>
    </source>
</evidence>
<proteinExistence type="predicted"/>
<keyword evidence="1" id="KW-0732">Signal</keyword>
<evidence type="ECO:0000256" key="1">
    <source>
        <dbReference type="SAM" id="SignalP"/>
    </source>
</evidence>
<reference evidence="2" key="1">
    <citation type="journal article" date="2011" name="PLoS Biol.">
        <title>Gene gain and loss during evolution of obligate parasitism in the white rust pathogen of Arabidopsis thaliana.</title>
        <authorList>
            <person name="Kemen E."/>
            <person name="Gardiner A."/>
            <person name="Schultz-Larsen T."/>
            <person name="Kemen A.C."/>
            <person name="Balmuth A.L."/>
            <person name="Robert-Seilaniantz A."/>
            <person name="Bailey K."/>
            <person name="Holub E."/>
            <person name="Studholme D.J."/>
            <person name="Maclean D."/>
            <person name="Jones J.D."/>
        </authorList>
    </citation>
    <scope>NUCLEOTIDE SEQUENCE</scope>
</reference>